<proteinExistence type="predicted"/>
<keyword evidence="3" id="KW-1185">Reference proteome</keyword>
<reference evidence="2 3" key="1">
    <citation type="submission" date="2023-04" db="EMBL/GenBank/DDBJ databases">
        <title>Genome of Basidiobolus ranarum AG-B5.</title>
        <authorList>
            <person name="Stajich J.E."/>
            <person name="Carter-House D."/>
            <person name="Gryganskyi A."/>
        </authorList>
    </citation>
    <scope>NUCLEOTIDE SEQUENCE [LARGE SCALE GENOMIC DNA]</scope>
    <source>
        <strain evidence="2 3">AG-B5</strain>
    </source>
</reference>
<protein>
    <recommendedName>
        <fullName evidence="4">RING-type domain-containing protein</fullName>
    </recommendedName>
</protein>
<gene>
    <name evidence="2" type="ORF">K7432_013757</name>
</gene>
<keyword evidence="1" id="KW-0472">Membrane</keyword>
<keyword evidence="1" id="KW-0812">Transmembrane</keyword>
<dbReference type="EMBL" id="JASJQH010001414">
    <property type="protein sequence ID" value="KAK9761387.1"/>
    <property type="molecule type" value="Genomic_DNA"/>
</dbReference>
<dbReference type="Proteomes" id="UP001479436">
    <property type="component" value="Unassembled WGS sequence"/>
</dbReference>
<evidence type="ECO:0000313" key="3">
    <source>
        <dbReference type="Proteomes" id="UP001479436"/>
    </source>
</evidence>
<organism evidence="2 3">
    <name type="scientific">Basidiobolus ranarum</name>
    <dbReference type="NCBI Taxonomy" id="34480"/>
    <lineage>
        <taxon>Eukaryota</taxon>
        <taxon>Fungi</taxon>
        <taxon>Fungi incertae sedis</taxon>
        <taxon>Zoopagomycota</taxon>
        <taxon>Entomophthoromycotina</taxon>
        <taxon>Basidiobolomycetes</taxon>
        <taxon>Basidiobolales</taxon>
        <taxon>Basidiobolaceae</taxon>
        <taxon>Basidiobolus</taxon>
    </lineage>
</organism>
<keyword evidence="1" id="KW-1133">Transmembrane helix</keyword>
<comment type="caution">
    <text evidence="2">The sequence shown here is derived from an EMBL/GenBank/DDBJ whole genome shotgun (WGS) entry which is preliminary data.</text>
</comment>
<feature type="transmembrane region" description="Helical" evidence="1">
    <location>
        <begin position="50"/>
        <end position="66"/>
    </location>
</feature>
<dbReference type="Gene3D" id="3.30.40.10">
    <property type="entry name" value="Zinc/RING finger domain, C3HC4 (zinc finger)"/>
    <property type="match status" value="1"/>
</dbReference>
<sequence length="273" mass="31375">MLQTDRDNWLWSLRIVSVALACSSWAKASVLQHHGYFFRRQLLTEDEKRIFTFYHLTLAYGVLRWMRHKLRKLPKPPLSLIRQGKISHTMIPSLTALTCSAVVFDELIHLLLLNTICRRRSKITLIGRPAPPGTTDADCCICYGAGIRDQRNAWEPTSETENSVISSDDTSFVSNELYNFCKVAQHVAHRPCIKVWWESGPGDRTCPYCRQPLMVEIVESNYRESNWNVIVSRWVDEMWYLWDWRSMIFRGLLTAGCVVSLCGASGLQAFISG</sequence>
<evidence type="ECO:0000313" key="2">
    <source>
        <dbReference type="EMBL" id="KAK9761387.1"/>
    </source>
</evidence>
<dbReference type="InterPro" id="IPR013083">
    <property type="entry name" value="Znf_RING/FYVE/PHD"/>
</dbReference>
<feature type="transmembrane region" description="Helical" evidence="1">
    <location>
        <begin position="248"/>
        <end position="271"/>
    </location>
</feature>
<name>A0ABR2WIQ9_9FUNG</name>
<evidence type="ECO:0000256" key="1">
    <source>
        <dbReference type="SAM" id="Phobius"/>
    </source>
</evidence>
<dbReference type="SUPFAM" id="SSF57850">
    <property type="entry name" value="RING/U-box"/>
    <property type="match status" value="1"/>
</dbReference>
<accession>A0ABR2WIQ9</accession>
<evidence type="ECO:0008006" key="4">
    <source>
        <dbReference type="Google" id="ProtNLM"/>
    </source>
</evidence>